<proteinExistence type="inferred from homology"/>
<dbReference type="GO" id="GO:0015031">
    <property type="term" value="P:protein transport"/>
    <property type="evidence" value="ECO:0007669"/>
    <property type="project" value="UniProtKB-KW"/>
</dbReference>
<dbReference type="InterPro" id="IPR038092">
    <property type="entry name" value="PHAX_RNA-binding_sf"/>
</dbReference>
<evidence type="ECO:0000256" key="6">
    <source>
        <dbReference type="ARBA" id="ARBA00022490"/>
    </source>
</evidence>
<dbReference type="InterPro" id="IPR019385">
    <property type="entry name" value="PHAX_RNA-binding_domain"/>
</dbReference>
<evidence type="ECO:0000256" key="10">
    <source>
        <dbReference type="ARBA" id="ARBA00030834"/>
    </source>
</evidence>
<accession>A0A7S4DC40</accession>
<feature type="compositionally biased region" description="Acidic residues" evidence="11">
    <location>
        <begin position="185"/>
        <end position="198"/>
    </location>
</feature>
<feature type="compositionally biased region" description="Polar residues" evidence="11">
    <location>
        <begin position="62"/>
        <end position="75"/>
    </location>
</feature>
<sequence>MDLQTLLNEEEDEQDLFSYDEEENVLQSDESGSDQVDTCSDVEEQQHMIVEKGGGHNKEDNTGNSATNFPLSNGEQQSKNKRKRKQQHKKGPANGHIQTGNKKKKTGRKNQRGKLLKQQYARFEELKNHFAKLLNLPTSLVVLEEEQAGAAESSSNTIYTSKQNAEGGNAIKASKTGISNQDINAADEEEEEGEIEEADNARPKPANEEEEEGAVEEDMLVVSPEKVEQLVGMACAVLREPPHKAPALGAALRRLGVHALVGLLARTMAAEKQGGMWTADQSKKRSTGGVFFVLLKEMDPDAFADVMQFQRQQRKKMKSTFFVGCKTTTAATVSNNTEEREEHHDLLRKKKYINNEEKEGCSDVAASG</sequence>
<dbReference type="InterPro" id="IPR039047">
    <property type="entry name" value="PHAX"/>
</dbReference>
<feature type="compositionally biased region" description="Acidic residues" evidence="11">
    <location>
        <begin position="8"/>
        <end position="24"/>
    </location>
</feature>
<evidence type="ECO:0000256" key="9">
    <source>
        <dbReference type="ARBA" id="ARBA00023242"/>
    </source>
</evidence>
<evidence type="ECO:0000256" key="7">
    <source>
        <dbReference type="ARBA" id="ARBA00022884"/>
    </source>
</evidence>
<keyword evidence="8" id="KW-0653">Protein transport</keyword>
<gene>
    <name evidence="13" type="ORF">HAKA00212_LOCUS19192</name>
</gene>
<evidence type="ECO:0000259" key="12">
    <source>
        <dbReference type="Pfam" id="PF10258"/>
    </source>
</evidence>
<keyword evidence="6" id="KW-0963">Cytoplasm</keyword>
<dbReference type="AlphaFoldDB" id="A0A7S4DC40"/>
<evidence type="ECO:0000256" key="2">
    <source>
        <dbReference type="ARBA" id="ARBA00004496"/>
    </source>
</evidence>
<keyword evidence="7" id="KW-0694">RNA-binding</keyword>
<dbReference type="PANTHER" id="PTHR13135">
    <property type="entry name" value="CYTOSOLIC RESINIFERATOXIN BINDING PROTEIN RBP-26"/>
    <property type="match status" value="1"/>
</dbReference>
<keyword evidence="9" id="KW-0539">Nucleus</keyword>
<evidence type="ECO:0000256" key="5">
    <source>
        <dbReference type="ARBA" id="ARBA00022448"/>
    </source>
</evidence>
<feature type="compositionally biased region" description="Basic and acidic residues" evidence="11">
    <location>
        <begin position="44"/>
        <end position="61"/>
    </location>
</feature>
<dbReference type="GO" id="GO:0006408">
    <property type="term" value="P:snRNA export from nucleus"/>
    <property type="evidence" value="ECO:0007669"/>
    <property type="project" value="InterPro"/>
</dbReference>
<evidence type="ECO:0000256" key="8">
    <source>
        <dbReference type="ARBA" id="ARBA00022927"/>
    </source>
</evidence>
<dbReference type="GO" id="GO:0003723">
    <property type="term" value="F:RNA binding"/>
    <property type="evidence" value="ECO:0007669"/>
    <property type="project" value="UniProtKB-KW"/>
</dbReference>
<dbReference type="GO" id="GO:0005737">
    <property type="term" value="C:cytoplasm"/>
    <property type="evidence" value="ECO:0007669"/>
    <property type="project" value="UniProtKB-SubCell"/>
</dbReference>
<name>A0A7S4DC40_HETAK</name>
<feature type="region of interest" description="Disordered" evidence="11">
    <location>
        <begin position="1"/>
        <end position="116"/>
    </location>
</feature>
<evidence type="ECO:0000256" key="4">
    <source>
        <dbReference type="ARBA" id="ARBA00016856"/>
    </source>
</evidence>
<protein>
    <recommendedName>
        <fullName evidence="4">Phosphorylated adapter RNA export protein</fullName>
    </recommendedName>
    <alternativeName>
        <fullName evidence="10">RNA U small nuclear RNA export adapter protein</fullName>
    </alternativeName>
</protein>
<keyword evidence="5" id="KW-0813">Transport</keyword>
<feature type="region of interest" description="Disordered" evidence="11">
    <location>
        <begin position="170"/>
        <end position="216"/>
    </location>
</feature>
<feature type="compositionally biased region" description="Basic residues" evidence="11">
    <location>
        <begin position="79"/>
        <end position="91"/>
    </location>
</feature>
<comment type="subcellular location">
    <subcellularLocation>
        <location evidence="2">Cytoplasm</location>
    </subcellularLocation>
    <subcellularLocation>
        <location evidence="1">Nucleus</location>
    </subcellularLocation>
</comment>
<evidence type="ECO:0000256" key="1">
    <source>
        <dbReference type="ARBA" id="ARBA00004123"/>
    </source>
</evidence>
<organism evidence="13">
    <name type="scientific">Heterosigma akashiwo</name>
    <name type="common">Chromophytic alga</name>
    <name type="synonym">Heterosigma carterae</name>
    <dbReference type="NCBI Taxonomy" id="2829"/>
    <lineage>
        <taxon>Eukaryota</taxon>
        <taxon>Sar</taxon>
        <taxon>Stramenopiles</taxon>
        <taxon>Ochrophyta</taxon>
        <taxon>Raphidophyceae</taxon>
        <taxon>Chattonellales</taxon>
        <taxon>Chattonellaceae</taxon>
        <taxon>Heterosigma</taxon>
    </lineage>
</organism>
<dbReference type="Pfam" id="PF10258">
    <property type="entry name" value="PHAX_RNA-bd"/>
    <property type="match status" value="1"/>
</dbReference>
<feature type="domain" description="Phosphorylated adapter RNA export protein RNA-binding" evidence="12">
    <location>
        <begin position="237"/>
        <end position="310"/>
    </location>
</feature>
<evidence type="ECO:0000256" key="3">
    <source>
        <dbReference type="ARBA" id="ARBA00006094"/>
    </source>
</evidence>
<feature type="compositionally biased region" description="Basic residues" evidence="11">
    <location>
        <begin position="101"/>
        <end position="115"/>
    </location>
</feature>
<reference evidence="13" key="1">
    <citation type="submission" date="2021-01" db="EMBL/GenBank/DDBJ databases">
        <authorList>
            <person name="Corre E."/>
            <person name="Pelletier E."/>
            <person name="Niang G."/>
            <person name="Scheremetjew M."/>
            <person name="Finn R."/>
            <person name="Kale V."/>
            <person name="Holt S."/>
            <person name="Cochrane G."/>
            <person name="Meng A."/>
            <person name="Brown T."/>
            <person name="Cohen L."/>
        </authorList>
    </citation>
    <scope>NUCLEOTIDE SEQUENCE</scope>
    <source>
        <strain evidence="13">CCMP3107</strain>
    </source>
</reference>
<evidence type="ECO:0000256" key="11">
    <source>
        <dbReference type="SAM" id="MobiDB-lite"/>
    </source>
</evidence>
<dbReference type="Gene3D" id="1.10.10.1440">
    <property type="entry name" value="PHAX RNA-binding domain"/>
    <property type="match status" value="1"/>
</dbReference>
<comment type="similarity">
    <text evidence="3">Belongs to the PHAX family.</text>
</comment>
<dbReference type="GO" id="GO:0005634">
    <property type="term" value="C:nucleus"/>
    <property type="evidence" value="ECO:0007669"/>
    <property type="project" value="UniProtKB-SubCell"/>
</dbReference>
<dbReference type="PANTHER" id="PTHR13135:SF0">
    <property type="entry name" value="PHOSPHORYLATED ADAPTER RNA EXPORT PROTEIN"/>
    <property type="match status" value="1"/>
</dbReference>
<dbReference type="EMBL" id="HBIU01042379">
    <property type="protein sequence ID" value="CAE0640371.1"/>
    <property type="molecule type" value="Transcribed_RNA"/>
</dbReference>
<feature type="compositionally biased region" description="Polar residues" evidence="11">
    <location>
        <begin position="25"/>
        <end position="38"/>
    </location>
</feature>
<evidence type="ECO:0000313" key="13">
    <source>
        <dbReference type="EMBL" id="CAE0640371.1"/>
    </source>
</evidence>